<gene>
    <name evidence="3" type="ORF">DCAR_026537</name>
    <name evidence="4" type="ORF">DCAR_0833125</name>
</gene>
<dbReference type="OrthoDB" id="1906668at2759"/>
<evidence type="ECO:0000256" key="2">
    <source>
        <dbReference type="SAM" id="Phobius"/>
    </source>
</evidence>
<feature type="region of interest" description="Disordered" evidence="1">
    <location>
        <begin position="60"/>
        <end position="88"/>
    </location>
</feature>
<keyword evidence="5" id="KW-1185">Reference proteome</keyword>
<dbReference type="OMA" id="KHHRETE"/>
<dbReference type="KEGG" id="dcr:108198739"/>
<evidence type="ECO:0000313" key="4">
    <source>
        <dbReference type="EMBL" id="WOH13615.1"/>
    </source>
</evidence>
<keyword evidence="2" id="KW-0472">Membrane</keyword>
<evidence type="ECO:0000313" key="3">
    <source>
        <dbReference type="EMBL" id="KZM86041.1"/>
    </source>
</evidence>
<dbReference type="AlphaFoldDB" id="A0A175YS53"/>
<evidence type="ECO:0000256" key="1">
    <source>
        <dbReference type="SAM" id="MobiDB-lite"/>
    </source>
</evidence>
<accession>A0A175YS53</accession>
<protein>
    <recommendedName>
        <fullName evidence="6">Transmembrane protein</fullName>
    </recommendedName>
</protein>
<reference evidence="4" key="2">
    <citation type="submission" date="2022-03" db="EMBL/GenBank/DDBJ databases">
        <title>Draft title - Genomic analysis of global carrot germplasm unveils the trajectory of domestication and the origin of high carotenoid orange carrot.</title>
        <authorList>
            <person name="Iorizzo M."/>
            <person name="Ellison S."/>
            <person name="Senalik D."/>
            <person name="Macko-Podgorni A."/>
            <person name="Grzebelus D."/>
            <person name="Bostan H."/>
            <person name="Rolling W."/>
            <person name="Curaba J."/>
            <person name="Simon P."/>
        </authorList>
    </citation>
    <scope>NUCLEOTIDE SEQUENCE</scope>
    <source>
        <tissue evidence="4">Leaf</tissue>
    </source>
</reference>
<keyword evidence="2" id="KW-1133">Transmembrane helix</keyword>
<feature type="compositionally biased region" description="Basic and acidic residues" evidence="1">
    <location>
        <begin position="67"/>
        <end position="88"/>
    </location>
</feature>
<dbReference type="EMBL" id="LNRQ01000008">
    <property type="protein sequence ID" value="KZM86041.1"/>
    <property type="molecule type" value="Genomic_DNA"/>
</dbReference>
<dbReference type="EMBL" id="CP093350">
    <property type="protein sequence ID" value="WOH13615.1"/>
    <property type="molecule type" value="Genomic_DNA"/>
</dbReference>
<feature type="compositionally biased region" description="Basic and acidic residues" evidence="1">
    <location>
        <begin position="150"/>
        <end position="166"/>
    </location>
</feature>
<dbReference type="PANTHER" id="PTHR33429">
    <property type="entry name" value="OS02G0708000 PROTEIN-RELATED"/>
    <property type="match status" value="1"/>
</dbReference>
<keyword evidence="2" id="KW-0812">Transmembrane</keyword>
<proteinExistence type="predicted"/>
<organism evidence="3">
    <name type="scientific">Daucus carota subsp. sativus</name>
    <name type="common">Carrot</name>
    <dbReference type="NCBI Taxonomy" id="79200"/>
    <lineage>
        <taxon>Eukaryota</taxon>
        <taxon>Viridiplantae</taxon>
        <taxon>Streptophyta</taxon>
        <taxon>Embryophyta</taxon>
        <taxon>Tracheophyta</taxon>
        <taxon>Spermatophyta</taxon>
        <taxon>Magnoliopsida</taxon>
        <taxon>eudicotyledons</taxon>
        <taxon>Gunneridae</taxon>
        <taxon>Pentapetalae</taxon>
        <taxon>asterids</taxon>
        <taxon>campanulids</taxon>
        <taxon>Apiales</taxon>
        <taxon>Apiaceae</taxon>
        <taxon>Apioideae</taxon>
        <taxon>Scandiceae</taxon>
        <taxon>Daucinae</taxon>
        <taxon>Daucus</taxon>
        <taxon>Daucus sect. Daucus</taxon>
    </lineage>
</organism>
<feature type="region of interest" description="Disordered" evidence="1">
    <location>
        <begin position="110"/>
        <end position="224"/>
    </location>
</feature>
<reference evidence="3" key="1">
    <citation type="journal article" date="2016" name="Nat. Genet.">
        <title>A high-quality carrot genome assembly provides new insights into carotenoid accumulation and asterid genome evolution.</title>
        <authorList>
            <person name="Iorizzo M."/>
            <person name="Ellison S."/>
            <person name="Senalik D."/>
            <person name="Zeng P."/>
            <person name="Satapoomin P."/>
            <person name="Huang J."/>
            <person name="Bowman M."/>
            <person name="Iovene M."/>
            <person name="Sanseverino W."/>
            <person name="Cavagnaro P."/>
            <person name="Yildiz M."/>
            <person name="Macko-Podgorni A."/>
            <person name="Moranska E."/>
            <person name="Grzebelus E."/>
            <person name="Grzebelus D."/>
            <person name="Ashrafi H."/>
            <person name="Zheng Z."/>
            <person name="Cheng S."/>
            <person name="Spooner D."/>
            <person name="Van Deynze A."/>
            <person name="Simon P."/>
        </authorList>
    </citation>
    <scope>NUCLEOTIDE SEQUENCE [LARGE SCALE GENOMIC DNA]</scope>
    <source>
        <tissue evidence="3">Leaf</tissue>
    </source>
</reference>
<feature type="transmembrane region" description="Helical" evidence="2">
    <location>
        <begin position="31"/>
        <end position="51"/>
    </location>
</feature>
<dbReference type="PANTHER" id="PTHR33429:SF7">
    <property type="entry name" value="OS02G0708000 PROTEIN"/>
    <property type="match status" value="1"/>
</dbReference>
<evidence type="ECO:0000313" key="5">
    <source>
        <dbReference type="Proteomes" id="UP000077755"/>
    </source>
</evidence>
<dbReference type="Proteomes" id="UP000077755">
    <property type="component" value="Chromosome 8"/>
</dbReference>
<dbReference type="Gramene" id="KZM86041">
    <property type="protein sequence ID" value="KZM86041"/>
    <property type="gene ID" value="DCAR_026537"/>
</dbReference>
<sequence length="224" mass="24258">MSQPVLQVYSPPFPTQVMTRPAAAHHSHESFGTVFIVLAVIVVISAIACVLGRICSRRQGHPKGAYRSRDKEPRQNHHSQPKEGDIEFGFDKRFSSSKVAANEDFGGPNVKFGFDKRFPSGKGPANEEPRGPQAFHNGADGGEGGAQFGFDKRFPSGREATNEELRGPTTFHSAATSRGEGSIEFGFDKRFPSGKGPANEGIRGHKPIHNGQSKRVTRFAGDGN</sequence>
<name>A0A175YS53_DAUCS</name>
<evidence type="ECO:0008006" key="6">
    <source>
        <dbReference type="Google" id="ProtNLM"/>
    </source>
</evidence>